<gene>
    <name evidence="1" type="ORF">HI921_11495</name>
</gene>
<name>A0A848MYM1_ENTMU</name>
<dbReference type="EMBL" id="JABCAG010000035">
    <property type="protein sequence ID" value="NMP59075.1"/>
    <property type="molecule type" value="Genomic_DNA"/>
</dbReference>
<dbReference type="RefSeq" id="WP_169058873.1">
    <property type="nucleotide sequence ID" value="NZ_JABCAG010000035.1"/>
</dbReference>
<evidence type="ECO:0000313" key="1">
    <source>
        <dbReference type="EMBL" id="NMP59075.1"/>
    </source>
</evidence>
<evidence type="ECO:0000313" key="2">
    <source>
        <dbReference type="Proteomes" id="UP000557857"/>
    </source>
</evidence>
<accession>A0A848MYM1</accession>
<reference evidence="1 2" key="1">
    <citation type="submission" date="2020-04" db="EMBL/GenBank/DDBJ databases">
        <authorList>
            <person name="Abaymova A."/>
            <person name="Teymurazov M."/>
            <person name="Tazyna O."/>
            <person name="Chatushin Y."/>
            <person name="Svetoch E."/>
            <person name="Pereligyn V."/>
            <person name="Pohylenko V."/>
            <person name="Platonov M."/>
            <person name="Kartsev N."/>
            <person name="Skryabin Y."/>
            <person name="Sizova A."/>
            <person name="Solomentsev V."/>
            <person name="Kislichkina A."/>
            <person name="Bogun A."/>
        </authorList>
    </citation>
    <scope>NUCLEOTIDE SEQUENCE [LARGE SCALE GENOMIC DNA]</scope>
    <source>
        <strain evidence="2">SCPM-O-B-8398 (E28)</strain>
    </source>
</reference>
<organism evidence="1 2">
    <name type="scientific">Enterococcus mundtii</name>
    <dbReference type="NCBI Taxonomy" id="53346"/>
    <lineage>
        <taxon>Bacteria</taxon>
        <taxon>Bacillati</taxon>
        <taxon>Bacillota</taxon>
        <taxon>Bacilli</taxon>
        <taxon>Lactobacillales</taxon>
        <taxon>Enterococcaceae</taxon>
        <taxon>Enterococcus</taxon>
    </lineage>
</organism>
<protein>
    <submittedName>
        <fullName evidence="1">Uncharacterized protein</fullName>
    </submittedName>
</protein>
<comment type="caution">
    <text evidence="1">The sequence shown here is derived from an EMBL/GenBank/DDBJ whole genome shotgun (WGS) entry which is preliminary data.</text>
</comment>
<dbReference type="Proteomes" id="UP000557857">
    <property type="component" value="Unassembled WGS sequence"/>
</dbReference>
<dbReference type="AlphaFoldDB" id="A0A848MYM1"/>
<proteinExistence type="predicted"/>
<sequence>MSGLKEKIAEAVSKHISLDDTYTYELTRVKTAFEVGNMSLEDFEEWSDESVDDLAGAIVDALQPELNDNQKVVLEWLKEHYTYSDIGAIELIWRLKVNSTKEKYRYRDVYKSYRKMTNSEQLQILVAFAQWGLEQGENPNGIN</sequence>